<gene>
    <name evidence="6" type="ORF">IDJ76_02005</name>
</gene>
<organism evidence="6 7">
    <name type="scientific">Mucilaginibacter glaciei</name>
    <dbReference type="NCBI Taxonomy" id="2772109"/>
    <lineage>
        <taxon>Bacteria</taxon>
        <taxon>Pseudomonadati</taxon>
        <taxon>Bacteroidota</taxon>
        <taxon>Sphingobacteriia</taxon>
        <taxon>Sphingobacteriales</taxon>
        <taxon>Sphingobacteriaceae</taxon>
        <taxon>Mucilaginibacter</taxon>
    </lineage>
</organism>
<reference evidence="6" key="1">
    <citation type="submission" date="2020-09" db="EMBL/GenBank/DDBJ databases">
        <title>Novel species of Mucilaginibacter isolated from a glacier on the Tibetan Plateau.</title>
        <authorList>
            <person name="Liu Q."/>
            <person name="Xin Y.-H."/>
        </authorList>
    </citation>
    <scope>NUCLEOTIDE SEQUENCE</scope>
    <source>
        <strain evidence="6">ZB1P21</strain>
    </source>
</reference>
<protein>
    <submittedName>
        <fullName evidence="6">Gluconokinase</fullName>
    </submittedName>
</protein>
<feature type="domain" description="Carbohydrate kinase FGGY N-terminal" evidence="4">
    <location>
        <begin position="4"/>
        <end position="243"/>
    </location>
</feature>
<dbReference type="Pfam" id="PF02782">
    <property type="entry name" value="FGGY_C"/>
    <property type="match status" value="1"/>
</dbReference>
<sequence length="498" mass="54541">MLKYFVGVDLGTGSTKAVAVDADGSVLYTSQKHYPTSNPQPGYSEQNPCLIWDAFVFCINDVTATIGSIPVAVSFSAAMHSVMAINSEGEPLSNAIQWADARSGDIAQSIRDSTQGEDIYRHTGTAIYAMSPLCKIIWWRNNDYPLYNNAHKFISIKEYIWYKLFGVFEIDHSIASATGLFDILALDWYDQAMALAGLTPDKLSVPVATKHSRSSHLLSTVFKDITAETKFVIGASDGCCANLSGNAIQPGIGAITIGTSGAVRIGSDEPIYNFEAMTFNYLLDENTFICGGAVNNGGAALDWLLQNFLKLTDITTETYEGVFGEIDKVKPGSNGLLFLPYLYAERAPVWDAKSSGAFLNIRFSHSREHFLRAGLEGICFALNDVLSAVQHSLQPIDEIVISGGFISSKIWVQMLADITGKRLVVQQTEDASAIGAIYLAMSAFGVDIDVIREKDAGHRQVTEPNMTNHGIYNQTFAVYQKLYKNLKESMHLMHNLNN</sequence>
<dbReference type="CDD" id="cd07770">
    <property type="entry name" value="ASKHA_NBD_FGGY_GntK"/>
    <property type="match status" value="1"/>
</dbReference>
<feature type="domain" description="Carbohydrate kinase FGGY C-terminal" evidence="5">
    <location>
        <begin position="254"/>
        <end position="443"/>
    </location>
</feature>
<dbReference type="Gene3D" id="3.30.420.40">
    <property type="match status" value="2"/>
</dbReference>
<dbReference type="AlphaFoldDB" id="A0A926NMC6"/>
<dbReference type="PANTHER" id="PTHR43095:SF2">
    <property type="entry name" value="GLUCONOKINASE"/>
    <property type="match status" value="1"/>
</dbReference>
<evidence type="ECO:0000256" key="3">
    <source>
        <dbReference type="ARBA" id="ARBA00022777"/>
    </source>
</evidence>
<dbReference type="Proteomes" id="UP000619078">
    <property type="component" value="Unassembled WGS sequence"/>
</dbReference>
<dbReference type="RefSeq" id="WP_191160197.1">
    <property type="nucleotide sequence ID" value="NZ_JACWMX010000001.1"/>
</dbReference>
<evidence type="ECO:0000313" key="7">
    <source>
        <dbReference type="Proteomes" id="UP000619078"/>
    </source>
</evidence>
<evidence type="ECO:0000256" key="1">
    <source>
        <dbReference type="ARBA" id="ARBA00009156"/>
    </source>
</evidence>
<dbReference type="Pfam" id="PF00370">
    <property type="entry name" value="FGGY_N"/>
    <property type="match status" value="1"/>
</dbReference>
<evidence type="ECO:0000313" key="6">
    <source>
        <dbReference type="EMBL" id="MBD1391863.1"/>
    </source>
</evidence>
<dbReference type="InterPro" id="IPR043129">
    <property type="entry name" value="ATPase_NBD"/>
</dbReference>
<evidence type="ECO:0000259" key="4">
    <source>
        <dbReference type="Pfam" id="PF00370"/>
    </source>
</evidence>
<name>A0A926NMC6_9SPHI</name>
<dbReference type="GO" id="GO:0005975">
    <property type="term" value="P:carbohydrate metabolic process"/>
    <property type="evidence" value="ECO:0007669"/>
    <property type="project" value="InterPro"/>
</dbReference>
<dbReference type="InterPro" id="IPR018484">
    <property type="entry name" value="FGGY_N"/>
</dbReference>
<dbReference type="PANTHER" id="PTHR43095">
    <property type="entry name" value="SUGAR KINASE"/>
    <property type="match status" value="1"/>
</dbReference>
<dbReference type="EMBL" id="JACWMX010000001">
    <property type="protein sequence ID" value="MBD1391863.1"/>
    <property type="molecule type" value="Genomic_DNA"/>
</dbReference>
<dbReference type="PIRSF" id="PIRSF000538">
    <property type="entry name" value="GlpK"/>
    <property type="match status" value="1"/>
</dbReference>
<dbReference type="InterPro" id="IPR018485">
    <property type="entry name" value="FGGY_C"/>
</dbReference>
<keyword evidence="2" id="KW-0808">Transferase</keyword>
<comment type="caution">
    <text evidence="6">The sequence shown here is derived from an EMBL/GenBank/DDBJ whole genome shotgun (WGS) entry which is preliminary data.</text>
</comment>
<comment type="similarity">
    <text evidence="1">Belongs to the FGGY kinase family.</text>
</comment>
<dbReference type="InterPro" id="IPR050406">
    <property type="entry name" value="FGGY_Carb_Kinase"/>
</dbReference>
<proteinExistence type="inferred from homology"/>
<dbReference type="InterPro" id="IPR000577">
    <property type="entry name" value="Carb_kinase_FGGY"/>
</dbReference>
<dbReference type="GO" id="GO:0016301">
    <property type="term" value="F:kinase activity"/>
    <property type="evidence" value="ECO:0007669"/>
    <property type="project" value="UniProtKB-KW"/>
</dbReference>
<keyword evidence="7" id="KW-1185">Reference proteome</keyword>
<accession>A0A926NMC6</accession>
<keyword evidence="3" id="KW-0418">Kinase</keyword>
<evidence type="ECO:0000256" key="2">
    <source>
        <dbReference type="ARBA" id="ARBA00022679"/>
    </source>
</evidence>
<dbReference type="SUPFAM" id="SSF53067">
    <property type="entry name" value="Actin-like ATPase domain"/>
    <property type="match status" value="2"/>
</dbReference>
<evidence type="ECO:0000259" key="5">
    <source>
        <dbReference type="Pfam" id="PF02782"/>
    </source>
</evidence>